<keyword evidence="2" id="KW-0732">Signal</keyword>
<dbReference type="AlphaFoldDB" id="A0AAN8NXG0"/>
<feature type="region of interest" description="Disordered" evidence="1">
    <location>
        <begin position="332"/>
        <end position="365"/>
    </location>
</feature>
<organism evidence="3 4">
    <name type="scientific">Polyplax serrata</name>
    <name type="common">Common mouse louse</name>
    <dbReference type="NCBI Taxonomy" id="468196"/>
    <lineage>
        <taxon>Eukaryota</taxon>
        <taxon>Metazoa</taxon>
        <taxon>Ecdysozoa</taxon>
        <taxon>Arthropoda</taxon>
        <taxon>Hexapoda</taxon>
        <taxon>Insecta</taxon>
        <taxon>Pterygota</taxon>
        <taxon>Neoptera</taxon>
        <taxon>Paraneoptera</taxon>
        <taxon>Psocodea</taxon>
        <taxon>Troctomorpha</taxon>
        <taxon>Phthiraptera</taxon>
        <taxon>Anoplura</taxon>
        <taxon>Polyplacidae</taxon>
        <taxon>Polyplax</taxon>
    </lineage>
</organism>
<accession>A0AAN8NXG0</accession>
<proteinExistence type="predicted"/>
<feature type="chain" id="PRO_5042859580" evidence="2">
    <location>
        <begin position="18"/>
        <end position="365"/>
    </location>
</feature>
<dbReference type="EMBL" id="JAWJWE010000037">
    <property type="protein sequence ID" value="KAK6625882.1"/>
    <property type="molecule type" value="Genomic_DNA"/>
</dbReference>
<sequence length="365" mass="41634">MNACTFLLLMLLLVVEANIGARGECSVKKAEKCILCEKTPCECEKHMIDDNRKISIKRLILKVLGQSADKPDATLAGTCEECQRCRYTCPKRNKFVEVLRTLVNKSGCSKKNEEQALRDLIIKLIDPAHCEEHPCDSFCDPQVQKVLKAILKKVSGCNCGECPCDCMLSEKRTNHGDYPYWYKTTKPLLRREIDGKVDNRKNEDGTQLSDINDPVQVFKCKSKKKQNRPKNCHTCQRPDNLICPRYLTDDCPATSKDHSFSLCADCIQCKIATFPGDRKQFVALSCDDCKPVNSPFVEFTGTGCPFKRTARAGYKMQIRAKFLQIDDLRPETKVTPKDDGNVSIYNPFQPKCNRPRKRRKKYKRQ</sequence>
<feature type="signal peptide" evidence="2">
    <location>
        <begin position="1"/>
        <end position="17"/>
    </location>
</feature>
<protein>
    <submittedName>
        <fullName evidence="3">Uncharacterized protein</fullName>
    </submittedName>
</protein>
<feature type="compositionally biased region" description="Basic residues" evidence="1">
    <location>
        <begin position="353"/>
        <end position="365"/>
    </location>
</feature>
<evidence type="ECO:0000256" key="1">
    <source>
        <dbReference type="SAM" id="MobiDB-lite"/>
    </source>
</evidence>
<evidence type="ECO:0000256" key="2">
    <source>
        <dbReference type="SAM" id="SignalP"/>
    </source>
</evidence>
<dbReference type="Proteomes" id="UP001372834">
    <property type="component" value="Unassembled WGS sequence"/>
</dbReference>
<reference evidence="3 4" key="1">
    <citation type="submission" date="2023-10" db="EMBL/GenBank/DDBJ databases">
        <title>Genomes of two closely related lineages of the louse Polyplax serrata with different host specificities.</title>
        <authorList>
            <person name="Martinu J."/>
            <person name="Tarabai H."/>
            <person name="Stefka J."/>
            <person name="Hypsa V."/>
        </authorList>
    </citation>
    <scope>NUCLEOTIDE SEQUENCE [LARGE SCALE GENOMIC DNA]</scope>
    <source>
        <strain evidence="3">HR10_N</strain>
    </source>
</reference>
<comment type="caution">
    <text evidence="3">The sequence shown here is derived from an EMBL/GenBank/DDBJ whole genome shotgun (WGS) entry which is preliminary data.</text>
</comment>
<evidence type="ECO:0000313" key="4">
    <source>
        <dbReference type="Proteomes" id="UP001372834"/>
    </source>
</evidence>
<name>A0AAN8NXG0_POLSC</name>
<evidence type="ECO:0000313" key="3">
    <source>
        <dbReference type="EMBL" id="KAK6625882.1"/>
    </source>
</evidence>
<gene>
    <name evidence="3" type="ORF">RUM43_006181</name>
</gene>